<keyword evidence="1" id="KW-0812">Transmembrane</keyword>
<feature type="transmembrane region" description="Helical" evidence="1">
    <location>
        <begin position="57"/>
        <end position="81"/>
    </location>
</feature>
<evidence type="ECO:0000313" key="2">
    <source>
        <dbReference type="EMBL" id="MFD0922880.1"/>
    </source>
</evidence>
<accession>A0ABW3G1E6</accession>
<dbReference type="RefSeq" id="WP_263251452.1">
    <property type="nucleotide sequence ID" value="NZ_BAABLT010000055.1"/>
</dbReference>
<feature type="transmembrane region" description="Helical" evidence="1">
    <location>
        <begin position="93"/>
        <end position="114"/>
    </location>
</feature>
<keyword evidence="3" id="KW-1185">Reference proteome</keyword>
<protein>
    <submittedName>
        <fullName evidence="2">Uncharacterized protein</fullName>
    </submittedName>
</protein>
<evidence type="ECO:0000256" key="1">
    <source>
        <dbReference type="SAM" id="Phobius"/>
    </source>
</evidence>
<dbReference type="Proteomes" id="UP001597018">
    <property type="component" value="Unassembled WGS sequence"/>
</dbReference>
<evidence type="ECO:0000313" key="3">
    <source>
        <dbReference type="Proteomes" id="UP001597018"/>
    </source>
</evidence>
<reference evidence="3" key="1">
    <citation type="journal article" date="2019" name="Int. J. Syst. Evol. Microbiol.">
        <title>The Global Catalogue of Microorganisms (GCM) 10K type strain sequencing project: providing services to taxonomists for standard genome sequencing and annotation.</title>
        <authorList>
            <consortium name="The Broad Institute Genomics Platform"/>
            <consortium name="The Broad Institute Genome Sequencing Center for Infectious Disease"/>
            <person name="Wu L."/>
            <person name="Ma J."/>
        </authorList>
    </citation>
    <scope>NUCLEOTIDE SEQUENCE [LARGE SCALE GENOMIC DNA]</scope>
    <source>
        <strain evidence="3">CCUG 56401</strain>
    </source>
</reference>
<name>A0ABW3G1E6_9PSEU</name>
<proteinExistence type="predicted"/>
<keyword evidence="1" id="KW-1133">Transmembrane helix</keyword>
<dbReference type="EMBL" id="JBHTIW010000026">
    <property type="protein sequence ID" value="MFD0922880.1"/>
    <property type="molecule type" value="Genomic_DNA"/>
</dbReference>
<sequence>MAPARPAANPLTLLIAFCGTAAGVLVLFSAQSALAPVLTGGPGSVCSTPECAIGAGVWLIFGGFAALCASVVAGVVLALRNRGGPLRDAVRRGLLVVLWCVLAYLVESIVLWILV</sequence>
<keyword evidence="1" id="KW-0472">Membrane</keyword>
<comment type="caution">
    <text evidence="2">The sequence shown here is derived from an EMBL/GenBank/DDBJ whole genome shotgun (WGS) entry which is preliminary data.</text>
</comment>
<organism evidence="2 3">
    <name type="scientific">Saccharopolyspora rosea</name>
    <dbReference type="NCBI Taxonomy" id="524884"/>
    <lineage>
        <taxon>Bacteria</taxon>
        <taxon>Bacillati</taxon>
        <taxon>Actinomycetota</taxon>
        <taxon>Actinomycetes</taxon>
        <taxon>Pseudonocardiales</taxon>
        <taxon>Pseudonocardiaceae</taxon>
        <taxon>Saccharopolyspora</taxon>
    </lineage>
</organism>
<gene>
    <name evidence="2" type="ORF">ACFQ16_24305</name>
</gene>